<evidence type="ECO:0000313" key="1">
    <source>
        <dbReference type="EMBL" id="RRT36938.1"/>
    </source>
</evidence>
<evidence type="ECO:0000313" key="2">
    <source>
        <dbReference type="Proteomes" id="UP000287651"/>
    </source>
</evidence>
<dbReference type="EMBL" id="AMZH03022882">
    <property type="protein sequence ID" value="RRT36938.1"/>
    <property type="molecule type" value="Genomic_DNA"/>
</dbReference>
<protein>
    <submittedName>
        <fullName evidence="1">Uncharacterized protein</fullName>
    </submittedName>
</protein>
<accession>A0A426XBU9</accession>
<dbReference type="Proteomes" id="UP000287651">
    <property type="component" value="Unassembled WGS sequence"/>
</dbReference>
<dbReference type="AlphaFoldDB" id="A0A426XBU9"/>
<sequence>MASAWRVNGSSGGYSSGGEALEMKRRHRVQFEGNIVLGSISKGRQPRLRIAEGEAEEAAVSMCGATDSGYNCDVGEIWQCDQGLQLQWLDCVKMATKLQDLGGEVAAEIDSGITPRTPRIIALILDDRNPKVFIEDKRLL</sequence>
<gene>
    <name evidence="1" type="ORF">B296_00015351</name>
</gene>
<reference evidence="1 2" key="1">
    <citation type="journal article" date="2014" name="Agronomy (Basel)">
        <title>A Draft Genome Sequence for Ensete ventricosum, the Drought-Tolerant Tree Against Hunger.</title>
        <authorList>
            <person name="Harrison J."/>
            <person name="Moore K.A."/>
            <person name="Paszkiewicz K."/>
            <person name="Jones T."/>
            <person name="Grant M."/>
            <person name="Ambacheew D."/>
            <person name="Muzemil S."/>
            <person name="Studholme D.J."/>
        </authorList>
    </citation>
    <scope>NUCLEOTIDE SEQUENCE [LARGE SCALE GENOMIC DNA]</scope>
</reference>
<proteinExistence type="predicted"/>
<name>A0A426XBU9_ENSVE</name>
<comment type="caution">
    <text evidence="1">The sequence shown here is derived from an EMBL/GenBank/DDBJ whole genome shotgun (WGS) entry which is preliminary data.</text>
</comment>
<organism evidence="1 2">
    <name type="scientific">Ensete ventricosum</name>
    <name type="common">Abyssinian banana</name>
    <name type="synonym">Musa ensete</name>
    <dbReference type="NCBI Taxonomy" id="4639"/>
    <lineage>
        <taxon>Eukaryota</taxon>
        <taxon>Viridiplantae</taxon>
        <taxon>Streptophyta</taxon>
        <taxon>Embryophyta</taxon>
        <taxon>Tracheophyta</taxon>
        <taxon>Spermatophyta</taxon>
        <taxon>Magnoliopsida</taxon>
        <taxon>Liliopsida</taxon>
        <taxon>Zingiberales</taxon>
        <taxon>Musaceae</taxon>
        <taxon>Ensete</taxon>
    </lineage>
</organism>